<evidence type="ECO:0000256" key="14">
    <source>
        <dbReference type="ARBA" id="ARBA00023157"/>
    </source>
</evidence>
<dbReference type="GO" id="GO:0006310">
    <property type="term" value="P:DNA recombination"/>
    <property type="evidence" value="ECO:0007669"/>
    <property type="project" value="UniProtKB-KW"/>
</dbReference>
<accession>A0A9W7TDU8</accession>
<feature type="compositionally biased region" description="Low complexity" evidence="19">
    <location>
        <begin position="268"/>
        <end position="283"/>
    </location>
</feature>
<reference evidence="21" key="1">
    <citation type="submission" date="2021-02" db="EMBL/GenBank/DDBJ databases">
        <title>Comparative genomics reveals that relaxation of natural selection precedes convergent phenotypic evolution of cavefish.</title>
        <authorList>
            <person name="Peng Z."/>
        </authorList>
    </citation>
    <scope>NUCLEOTIDE SEQUENCE</scope>
    <source>
        <tissue evidence="21">Muscle</tissue>
    </source>
</reference>
<evidence type="ECO:0000313" key="22">
    <source>
        <dbReference type="Proteomes" id="UP001059041"/>
    </source>
</evidence>
<comment type="subcellular location">
    <subcellularLocation>
        <location evidence="2">Chromosome</location>
    </subcellularLocation>
    <subcellularLocation>
        <location evidence="3">Cytoplasm</location>
    </subcellularLocation>
    <subcellularLocation>
        <location evidence="1">Nucleus</location>
    </subcellularLocation>
    <subcellularLocation>
        <location evidence="4">Secreted</location>
    </subcellularLocation>
</comment>
<feature type="DNA-binding region" description="HMG box" evidence="18">
    <location>
        <begin position="200"/>
        <end position="268"/>
    </location>
</feature>
<evidence type="ECO:0000256" key="3">
    <source>
        <dbReference type="ARBA" id="ARBA00004496"/>
    </source>
</evidence>
<keyword evidence="11" id="KW-0391">Immunity</keyword>
<dbReference type="PROSITE" id="PS50118">
    <property type="entry name" value="HMG_BOX_2"/>
    <property type="match status" value="2"/>
</dbReference>
<dbReference type="PANTHER" id="PTHR48112">
    <property type="entry name" value="HIGH MOBILITY GROUP PROTEIN DSP1"/>
    <property type="match status" value="1"/>
</dbReference>
<evidence type="ECO:0000256" key="4">
    <source>
        <dbReference type="ARBA" id="ARBA00004613"/>
    </source>
</evidence>
<keyword evidence="17 18" id="KW-0539">Nucleus</keyword>
<dbReference type="GO" id="GO:0006954">
    <property type="term" value="P:inflammatory response"/>
    <property type="evidence" value="ECO:0007669"/>
    <property type="project" value="UniProtKB-KW"/>
</dbReference>
<organism evidence="21 22">
    <name type="scientific">Triplophysa rosa</name>
    <name type="common">Cave loach</name>
    <dbReference type="NCBI Taxonomy" id="992332"/>
    <lineage>
        <taxon>Eukaryota</taxon>
        <taxon>Metazoa</taxon>
        <taxon>Chordata</taxon>
        <taxon>Craniata</taxon>
        <taxon>Vertebrata</taxon>
        <taxon>Euteleostomi</taxon>
        <taxon>Actinopterygii</taxon>
        <taxon>Neopterygii</taxon>
        <taxon>Teleostei</taxon>
        <taxon>Ostariophysi</taxon>
        <taxon>Cypriniformes</taxon>
        <taxon>Nemacheilidae</taxon>
        <taxon>Triplophysa</taxon>
    </lineage>
</organism>
<keyword evidence="6" id="KW-0158">Chromosome</keyword>
<evidence type="ECO:0000256" key="18">
    <source>
        <dbReference type="PROSITE-ProRule" id="PRU00267"/>
    </source>
</evidence>
<dbReference type="InterPro" id="IPR050342">
    <property type="entry name" value="HMGB"/>
</dbReference>
<feature type="region of interest" description="Disordered" evidence="19">
    <location>
        <begin position="267"/>
        <end position="314"/>
    </location>
</feature>
<keyword evidence="22" id="KW-1185">Reference proteome</keyword>
<keyword evidence="15" id="KW-0233">DNA recombination</keyword>
<evidence type="ECO:0000256" key="5">
    <source>
        <dbReference type="ARBA" id="ARBA00008774"/>
    </source>
</evidence>
<evidence type="ECO:0000256" key="6">
    <source>
        <dbReference type="ARBA" id="ARBA00022454"/>
    </source>
</evidence>
<dbReference type="GO" id="GO:0006357">
    <property type="term" value="P:regulation of transcription by RNA polymerase II"/>
    <property type="evidence" value="ECO:0007669"/>
    <property type="project" value="TreeGrafter"/>
</dbReference>
<evidence type="ECO:0000256" key="1">
    <source>
        <dbReference type="ARBA" id="ARBA00004123"/>
    </source>
</evidence>
<dbReference type="GO" id="GO:0005634">
    <property type="term" value="C:nucleus"/>
    <property type="evidence" value="ECO:0007669"/>
    <property type="project" value="UniProtKB-SubCell"/>
</dbReference>
<evidence type="ECO:0000256" key="17">
    <source>
        <dbReference type="ARBA" id="ARBA00023242"/>
    </source>
</evidence>
<sequence>MQADARRALKTRLFFAERLYACLLTFEPSWEFNRPISVAESFWSGRRLDVPLRNAKQNPPISRPGGQVSTVCCAQRTLRRDHVSDVEQKLAQVGGDKGQLIIMVKGDVNKPKGKTSAYAFLVQTCREEHKRKSPEVPVNFAEFSKKCSERWKAITASDKTRFEDMAKVDKVRYDREMKDYEPPKGAGKKGSRKKKDPNAPKRPPSAFFVFCSELRPTVKSENPGLSIGESAKKLGELWSKQSTKDRAPYEQKAVKLREKYEKDVAAYRSGAGAAKRGPGRPTGSAKKSQPDADDDDDDDDDDEEDEDDDDEDDE</sequence>
<dbReference type="CDD" id="cd21979">
    <property type="entry name" value="HMG-box_HMGB_rpt2"/>
    <property type="match status" value="1"/>
</dbReference>
<dbReference type="SMART" id="SM00398">
    <property type="entry name" value="HMG"/>
    <property type="match status" value="2"/>
</dbReference>
<feature type="domain" description="HMG box" evidence="20">
    <location>
        <begin position="111"/>
        <end position="181"/>
    </location>
</feature>
<comment type="caution">
    <text evidence="21">The sequence shown here is derived from an EMBL/GenBank/DDBJ whole genome shotgun (WGS) entry which is preliminary data.</text>
</comment>
<dbReference type="Pfam" id="PF09011">
    <property type="entry name" value="HMG_box_2"/>
    <property type="match status" value="1"/>
</dbReference>
<dbReference type="FunFam" id="1.10.30.10:FF:000018">
    <property type="entry name" value="High mobility group protein B2"/>
    <property type="match status" value="1"/>
</dbReference>
<dbReference type="SUPFAM" id="SSF47095">
    <property type="entry name" value="HMG-box"/>
    <property type="match status" value="2"/>
</dbReference>
<protein>
    <submittedName>
        <fullName evidence="21">High mobility group box 2b</fullName>
    </submittedName>
</protein>
<keyword evidence="10" id="KW-0677">Repeat</keyword>
<dbReference type="PANTHER" id="PTHR48112:SF3">
    <property type="entry name" value="HIGH MOBILITY GROUP PROTEIN B2"/>
    <property type="match status" value="1"/>
</dbReference>
<dbReference type="Pfam" id="PF00505">
    <property type="entry name" value="HMG_box"/>
    <property type="match status" value="1"/>
</dbReference>
<dbReference type="GO" id="GO:0005576">
    <property type="term" value="C:extracellular region"/>
    <property type="evidence" value="ECO:0007669"/>
    <property type="project" value="UniProtKB-SubCell"/>
</dbReference>
<keyword evidence="8" id="KW-0964">Secreted</keyword>
<feature type="compositionally biased region" description="Acidic residues" evidence="19">
    <location>
        <begin position="291"/>
        <end position="314"/>
    </location>
</feature>
<evidence type="ECO:0000313" key="21">
    <source>
        <dbReference type="EMBL" id="KAI7794648.1"/>
    </source>
</evidence>
<dbReference type="InterPro" id="IPR036910">
    <property type="entry name" value="HMG_box_dom_sf"/>
</dbReference>
<evidence type="ECO:0000256" key="12">
    <source>
        <dbReference type="ARBA" id="ARBA00023097"/>
    </source>
</evidence>
<keyword evidence="7" id="KW-0963">Cytoplasm</keyword>
<feature type="region of interest" description="Disordered" evidence="19">
    <location>
        <begin position="174"/>
        <end position="205"/>
    </location>
</feature>
<evidence type="ECO:0000256" key="9">
    <source>
        <dbReference type="ARBA" id="ARBA00022588"/>
    </source>
</evidence>
<dbReference type="GO" id="GO:0005694">
    <property type="term" value="C:chromosome"/>
    <property type="evidence" value="ECO:0007669"/>
    <property type="project" value="UniProtKB-SubCell"/>
</dbReference>
<evidence type="ECO:0000256" key="8">
    <source>
        <dbReference type="ARBA" id="ARBA00022525"/>
    </source>
</evidence>
<keyword evidence="9" id="KW-0399">Innate immunity</keyword>
<name>A0A9W7TDU8_TRIRA</name>
<evidence type="ECO:0000256" key="10">
    <source>
        <dbReference type="ARBA" id="ARBA00022737"/>
    </source>
</evidence>
<feature type="domain" description="HMG box" evidence="20">
    <location>
        <begin position="200"/>
        <end position="268"/>
    </location>
</feature>
<dbReference type="GO" id="GO:0045087">
    <property type="term" value="P:innate immune response"/>
    <property type="evidence" value="ECO:0007669"/>
    <property type="project" value="UniProtKB-KW"/>
</dbReference>
<proteinExistence type="inferred from homology"/>
<dbReference type="InterPro" id="IPR009071">
    <property type="entry name" value="HMG_box_dom"/>
</dbReference>
<evidence type="ECO:0000256" key="19">
    <source>
        <dbReference type="SAM" id="MobiDB-lite"/>
    </source>
</evidence>
<dbReference type="GO" id="GO:0005737">
    <property type="term" value="C:cytoplasm"/>
    <property type="evidence" value="ECO:0007669"/>
    <property type="project" value="UniProtKB-SubCell"/>
</dbReference>
<feature type="DNA-binding region" description="HMG box" evidence="18">
    <location>
        <begin position="111"/>
        <end position="181"/>
    </location>
</feature>
<evidence type="ECO:0000256" key="2">
    <source>
        <dbReference type="ARBA" id="ARBA00004286"/>
    </source>
</evidence>
<comment type="similarity">
    <text evidence="5">Belongs to the HMGB family.</text>
</comment>
<evidence type="ECO:0000256" key="11">
    <source>
        <dbReference type="ARBA" id="ARBA00022859"/>
    </source>
</evidence>
<keyword evidence="12" id="KW-0558">Oxidation</keyword>
<dbReference type="EMBL" id="JAFHDT010000021">
    <property type="protein sequence ID" value="KAI7794648.1"/>
    <property type="molecule type" value="Genomic_DNA"/>
</dbReference>
<evidence type="ECO:0000256" key="13">
    <source>
        <dbReference type="ARBA" id="ARBA00023125"/>
    </source>
</evidence>
<dbReference type="GO" id="GO:0003677">
    <property type="term" value="F:DNA binding"/>
    <property type="evidence" value="ECO:0007669"/>
    <property type="project" value="UniProtKB-UniRule"/>
</dbReference>
<gene>
    <name evidence="21" type="ORF">IRJ41_020518</name>
</gene>
<keyword evidence="14" id="KW-1015">Disulfide bond</keyword>
<dbReference type="FunFam" id="1.10.30.10:FF:000013">
    <property type="entry name" value="High mobility group protein B3"/>
    <property type="match status" value="1"/>
</dbReference>
<dbReference type="Proteomes" id="UP001059041">
    <property type="component" value="Linkage Group LG21"/>
</dbReference>
<evidence type="ECO:0000256" key="7">
    <source>
        <dbReference type="ARBA" id="ARBA00022490"/>
    </source>
</evidence>
<dbReference type="CDD" id="cd21978">
    <property type="entry name" value="HMG-box_HMGB_rpt1"/>
    <property type="match status" value="1"/>
</dbReference>
<evidence type="ECO:0000259" key="20">
    <source>
        <dbReference type="PROSITE" id="PS50118"/>
    </source>
</evidence>
<dbReference type="Gene3D" id="1.10.30.10">
    <property type="entry name" value="High mobility group box domain"/>
    <property type="match status" value="2"/>
</dbReference>
<dbReference type="PRINTS" id="PR00886">
    <property type="entry name" value="HIGHMOBLTY12"/>
</dbReference>
<dbReference type="AlphaFoldDB" id="A0A9W7TDU8"/>
<keyword evidence="13 18" id="KW-0238">DNA-binding</keyword>
<feature type="compositionally biased region" description="Basic residues" evidence="19">
    <location>
        <begin position="186"/>
        <end position="195"/>
    </location>
</feature>
<evidence type="ECO:0000256" key="15">
    <source>
        <dbReference type="ARBA" id="ARBA00023172"/>
    </source>
</evidence>
<keyword evidence="16" id="KW-0395">Inflammatory response</keyword>
<evidence type="ECO:0000256" key="16">
    <source>
        <dbReference type="ARBA" id="ARBA00023198"/>
    </source>
</evidence>